<dbReference type="Pfam" id="PF08282">
    <property type="entry name" value="Hydrolase_3"/>
    <property type="match status" value="1"/>
</dbReference>
<dbReference type="Gene3D" id="3.40.50.1000">
    <property type="entry name" value="HAD superfamily/HAD-like"/>
    <property type="match status" value="1"/>
</dbReference>
<name>A0A4R0XJ08_9MOLU</name>
<dbReference type="InterPro" id="IPR036412">
    <property type="entry name" value="HAD-like_sf"/>
</dbReference>
<dbReference type="GO" id="GO:0005829">
    <property type="term" value="C:cytosol"/>
    <property type="evidence" value="ECO:0007669"/>
    <property type="project" value="TreeGrafter"/>
</dbReference>
<dbReference type="PANTHER" id="PTHR10000">
    <property type="entry name" value="PHOSPHOSERINE PHOSPHATASE"/>
    <property type="match status" value="1"/>
</dbReference>
<dbReference type="GO" id="GO:0000287">
    <property type="term" value="F:magnesium ion binding"/>
    <property type="evidence" value="ECO:0007669"/>
    <property type="project" value="TreeGrafter"/>
</dbReference>
<proteinExistence type="predicted"/>
<evidence type="ECO:0000313" key="1">
    <source>
        <dbReference type="EMBL" id="TCG10596.1"/>
    </source>
</evidence>
<reference evidence="1 2" key="1">
    <citation type="submission" date="2018-02" db="EMBL/GenBank/DDBJ databases">
        <title>Mycoplasma marinum and Mycoplasma todarodis sp. nov., moderately halophilic and psychrotolerant mycoplasmas isolated from cephalopods.</title>
        <authorList>
            <person name="Viver T."/>
        </authorList>
    </citation>
    <scope>NUCLEOTIDE SEQUENCE [LARGE SCALE GENOMIC DNA]</scope>
    <source>
        <strain evidence="1 2">5H</strain>
    </source>
</reference>
<dbReference type="InterPro" id="IPR006379">
    <property type="entry name" value="HAD-SF_hydro_IIB"/>
</dbReference>
<dbReference type="RefSeq" id="WP_131613668.1">
    <property type="nucleotide sequence ID" value="NZ_PSZP01000031.1"/>
</dbReference>
<comment type="caution">
    <text evidence="1">The sequence shown here is derived from an EMBL/GenBank/DDBJ whole genome shotgun (WGS) entry which is preliminary data.</text>
</comment>
<sequence>MYKLIAFDIDGTILPHGDIELAPEILKMFEELKKAGYITAFVTGREFITINKMINTPNVDYFLGANGTFIYDMKKKETLWEQVVPFSEYKVLKKYCEDNNINLSVITQNSVFFRDKGSYQGNWFWDQFYNLIKPLVDEDVEKEDIHQITVRTADVEEQQKVLDFVKTLTQIEVNTTWPQGMFVGPMGVNKATGLKRLGKMINVDMSEIVAFGDGNNDKEMLAEVGYGVAMEIANDELKAIAKDTCGKAADFATITKLKEMKIL</sequence>
<dbReference type="GO" id="GO:0016791">
    <property type="term" value="F:phosphatase activity"/>
    <property type="evidence" value="ECO:0007669"/>
    <property type="project" value="TreeGrafter"/>
</dbReference>
<dbReference type="SFLD" id="SFLDG01140">
    <property type="entry name" value="C2.B:_Phosphomannomutase_and_P"/>
    <property type="match status" value="1"/>
</dbReference>
<evidence type="ECO:0008006" key="3">
    <source>
        <dbReference type="Google" id="ProtNLM"/>
    </source>
</evidence>
<dbReference type="InterPro" id="IPR023214">
    <property type="entry name" value="HAD_sf"/>
</dbReference>
<dbReference type="EMBL" id="PSZP01000031">
    <property type="protein sequence ID" value="TCG10596.1"/>
    <property type="molecule type" value="Genomic_DNA"/>
</dbReference>
<protein>
    <recommendedName>
        <fullName evidence="3">Cof-type HAD-IIB family hydrolase</fullName>
    </recommendedName>
</protein>
<dbReference type="AlphaFoldDB" id="A0A4R0XJ08"/>
<accession>A0A4R0XJ08</accession>
<dbReference type="NCBIfam" id="NF045966">
    <property type="entry name" value="YcsE_rel_Pase"/>
    <property type="match status" value="1"/>
</dbReference>
<dbReference type="SUPFAM" id="SSF56784">
    <property type="entry name" value="HAD-like"/>
    <property type="match status" value="1"/>
</dbReference>
<evidence type="ECO:0000313" key="2">
    <source>
        <dbReference type="Proteomes" id="UP000291072"/>
    </source>
</evidence>
<dbReference type="NCBIfam" id="TIGR01484">
    <property type="entry name" value="HAD-SF-IIB"/>
    <property type="match status" value="1"/>
</dbReference>
<dbReference type="SFLD" id="SFLDS00003">
    <property type="entry name" value="Haloacid_Dehalogenase"/>
    <property type="match status" value="1"/>
</dbReference>
<organism evidence="1 2">
    <name type="scientific">Mycoplasma todarodis</name>
    <dbReference type="NCBI Taxonomy" id="1937191"/>
    <lineage>
        <taxon>Bacteria</taxon>
        <taxon>Bacillati</taxon>
        <taxon>Mycoplasmatota</taxon>
        <taxon>Mollicutes</taxon>
        <taxon>Mycoplasmataceae</taxon>
        <taxon>Mycoplasma</taxon>
    </lineage>
</organism>
<dbReference type="Proteomes" id="UP000291072">
    <property type="component" value="Unassembled WGS sequence"/>
</dbReference>
<dbReference type="Gene3D" id="3.30.1240.10">
    <property type="match status" value="1"/>
</dbReference>
<keyword evidence="2" id="KW-1185">Reference proteome</keyword>
<dbReference type="PANTHER" id="PTHR10000:SF8">
    <property type="entry name" value="HAD SUPERFAMILY HYDROLASE-LIKE, TYPE 3"/>
    <property type="match status" value="1"/>
</dbReference>
<gene>
    <name evidence="1" type="ORF">C4B25_03580</name>
</gene>
<dbReference type="OrthoDB" id="388819at2"/>
<dbReference type="PROSITE" id="PS01229">
    <property type="entry name" value="COF_2"/>
    <property type="match status" value="1"/>
</dbReference>